<dbReference type="Proteomes" id="UP000515146">
    <property type="component" value="Unplaced"/>
</dbReference>
<dbReference type="UniPathway" id="UPA00557">
    <property type="reaction ID" value="UER00614"/>
</dbReference>
<evidence type="ECO:0000256" key="19">
    <source>
        <dbReference type="ARBA" id="ARBA00031502"/>
    </source>
</evidence>
<keyword evidence="13 20" id="KW-0443">Lipid metabolism</keyword>
<evidence type="ECO:0000256" key="8">
    <source>
        <dbReference type="ARBA" id="ARBA00022516"/>
    </source>
</evidence>
<evidence type="ECO:0000256" key="3">
    <source>
        <dbReference type="ARBA" id="ARBA00005119"/>
    </source>
</evidence>
<dbReference type="RefSeq" id="XP_027201157.1">
    <property type="nucleotide sequence ID" value="XM_027345356.1"/>
</dbReference>
<evidence type="ECO:0000313" key="21">
    <source>
        <dbReference type="Proteomes" id="UP000515146"/>
    </source>
</evidence>
<evidence type="ECO:0000256" key="6">
    <source>
        <dbReference type="ARBA" id="ARBA00012487"/>
    </source>
</evidence>
<dbReference type="OMA" id="HRLTEMT"/>
<evidence type="ECO:0000256" key="12">
    <source>
        <dbReference type="ARBA" id="ARBA00022842"/>
    </source>
</evidence>
<evidence type="ECO:0000256" key="9">
    <source>
        <dbReference type="ARBA" id="ARBA00022679"/>
    </source>
</evidence>
<dbReference type="GO" id="GO:0004605">
    <property type="term" value="F:phosphatidate cytidylyltransferase activity"/>
    <property type="evidence" value="ECO:0007669"/>
    <property type="project" value="UniProtKB-UniRule"/>
</dbReference>
<comment type="catalytic activity">
    <reaction evidence="20">
        <text>a 1,2-diacyl-sn-glycero-3-phosphate + CTP + H(+) = a CDP-1,2-diacyl-sn-glycerol + diphosphate</text>
        <dbReference type="Rhea" id="RHEA:16229"/>
        <dbReference type="ChEBI" id="CHEBI:15378"/>
        <dbReference type="ChEBI" id="CHEBI:33019"/>
        <dbReference type="ChEBI" id="CHEBI:37563"/>
        <dbReference type="ChEBI" id="CHEBI:58332"/>
        <dbReference type="ChEBI" id="CHEBI:58608"/>
        <dbReference type="EC" id="2.7.7.41"/>
    </reaction>
</comment>
<dbReference type="GO" id="GO:0032049">
    <property type="term" value="P:cardiolipin biosynthetic process"/>
    <property type="evidence" value="ECO:0007669"/>
    <property type="project" value="UniProtKB-UniRule"/>
</dbReference>
<dbReference type="GO" id="GO:0016024">
    <property type="term" value="P:CDP-diacylglycerol biosynthetic process"/>
    <property type="evidence" value="ECO:0007669"/>
    <property type="project" value="UniProtKB-UniRule"/>
</dbReference>
<comment type="similarity">
    <text evidence="5 20">Belongs to the TAM41 family.</text>
</comment>
<dbReference type="PANTHER" id="PTHR13619:SF0">
    <property type="entry name" value="PHOSPHATIDATE CYTIDYLYLTRANSFERASE, MITOCHONDRIAL"/>
    <property type="match status" value="1"/>
</dbReference>
<evidence type="ECO:0000256" key="4">
    <source>
        <dbReference type="ARBA" id="ARBA00005189"/>
    </source>
</evidence>
<evidence type="ECO:0000313" key="22">
    <source>
        <dbReference type="RefSeq" id="XP_027201157.1"/>
    </source>
</evidence>
<evidence type="ECO:0000256" key="15">
    <source>
        <dbReference type="ARBA" id="ARBA00023136"/>
    </source>
</evidence>
<dbReference type="AlphaFoldDB" id="A0A6P6Y6W0"/>
<evidence type="ECO:0000256" key="13">
    <source>
        <dbReference type="ARBA" id="ARBA00023098"/>
    </source>
</evidence>
<dbReference type="PANTHER" id="PTHR13619">
    <property type="entry name" value="PHOSPHATIDATE CYTIDYLYLTRANSFERASE, MITOCHONDRIAL"/>
    <property type="match status" value="1"/>
</dbReference>
<dbReference type="InParanoid" id="A0A6P6Y6W0"/>
<evidence type="ECO:0000256" key="20">
    <source>
        <dbReference type="PIRNR" id="PIRNR028840"/>
    </source>
</evidence>
<dbReference type="Pfam" id="PF09139">
    <property type="entry name" value="Tam41_Mmp37"/>
    <property type="match status" value="1"/>
</dbReference>
<evidence type="ECO:0000256" key="1">
    <source>
        <dbReference type="ARBA" id="ARBA00001946"/>
    </source>
</evidence>
<evidence type="ECO:0000256" key="11">
    <source>
        <dbReference type="ARBA" id="ARBA00022792"/>
    </source>
</evidence>
<keyword evidence="21" id="KW-1185">Reference proteome</keyword>
<keyword evidence="11 20" id="KW-0999">Mitochondrion inner membrane</keyword>
<dbReference type="EC" id="2.7.7.41" evidence="6 20"/>
<evidence type="ECO:0000256" key="5">
    <source>
        <dbReference type="ARBA" id="ARBA00005458"/>
    </source>
</evidence>
<keyword evidence="15 20" id="KW-0472">Membrane</keyword>
<evidence type="ECO:0000256" key="17">
    <source>
        <dbReference type="ARBA" id="ARBA00023264"/>
    </source>
</evidence>
<dbReference type="OrthoDB" id="341477at2759"/>
<reference evidence="22" key="1">
    <citation type="submission" date="2025-08" db="UniProtKB">
        <authorList>
            <consortium name="RefSeq"/>
        </authorList>
    </citation>
    <scope>IDENTIFICATION</scope>
    <source>
        <strain evidence="22">Airmid</strain>
    </source>
</reference>
<keyword evidence="14 20" id="KW-0496">Mitochondrion</keyword>
<evidence type="ECO:0000256" key="14">
    <source>
        <dbReference type="ARBA" id="ARBA00023128"/>
    </source>
</evidence>
<dbReference type="GO" id="GO:0005743">
    <property type="term" value="C:mitochondrial inner membrane"/>
    <property type="evidence" value="ECO:0007669"/>
    <property type="project" value="UniProtKB-SubCell"/>
</dbReference>
<dbReference type="KEGG" id="dpte:113795165"/>
<keyword evidence="10 20" id="KW-0548">Nucleotidyltransferase</keyword>
<keyword evidence="12 20" id="KW-0460">Magnesium</keyword>
<gene>
    <name evidence="22" type="primary">LOC113795165</name>
</gene>
<sequence length="378" mass="44743">MIRNVQKLKSLLNIFPLHDEISYCFAYGSAVFDQHVPNETNINSSSSSLLSSKSRMVDLVLAVDDPIRWHRANMSKNWSHYSGLRYLGPKNISNIQRKFGAKVYYNTLIPIETDLCIKYGIISTEDFLNDLLDWDTLYLSGRLHKPILTLHENIKPNDEQDFSVRNLNNAIELNRQSALHAALLLLPEKFTEKQLYMTIANLSYSGDFRMWFGEDRSKVEKIVWPQINRFRFVYQPIIQSDRFKHLIRWSENQSDEDIDWKFEQNYSNNSIQWHLNLLPKTVQLYIGQKWLAENTLRKYTRNRWKARKIVHQFDMEDLMHSVASDLEYRRYLQRAIQWIVFKSSATQTIKGFFTAGPTKSFVYSWEKILKMFKSLRSS</sequence>
<dbReference type="InterPro" id="IPR015222">
    <property type="entry name" value="Tam41"/>
</dbReference>
<comment type="function">
    <text evidence="20">Catalyzes the conversion of phosphatidic acid (PA) to CDP-diacylglycerol (CDP-DAG), an essential intermediate in the synthesis of phosphatidylglycerol, cardiolipin and phosphatidylinositol.</text>
</comment>
<protein>
    <recommendedName>
        <fullName evidence="7 20">Phosphatidate cytidylyltransferase, mitochondrial</fullName>
        <ecNumber evidence="6 20">2.7.7.41</ecNumber>
    </recommendedName>
    <alternativeName>
        <fullName evidence="18 20">CDP-diacylglycerol synthase</fullName>
    </alternativeName>
    <alternativeName>
        <fullName evidence="19 20">Mitochondrial translocator assembly and maintenance protein 41 homolog</fullName>
    </alternativeName>
</protein>
<accession>A0A6P6Y6W0</accession>
<comment type="pathway">
    <text evidence="3 20">Phospholipid metabolism; CDP-diacylglycerol biosynthesis; CDP-diacylglycerol from sn-glycerol 3-phosphate: step 3/3.</text>
</comment>
<keyword evidence="8 20" id="KW-0444">Lipid biosynthesis</keyword>
<proteinExistence type="inferred from homology"/>
<evidence type="ECO:0000256" key="7">
    <source>
        <dbReference type="ARBA" id="ARBA00018337"/>
    </source>
</evidence>
<evidence type="ECO:0000256" key="10">
    <source>
        <dbReference type="ARBA" id="ARBA00022695"/>
    </source>
</evidence>
<dbReference type="PIRSF" id="PIRSF028840">
    <property type="entry name" value="Mmp37"/>
    <property type="match status" value="1"/>
</dbReference>
<keyword evidence="16 20" id="KW-0594">Phospholipid biosynthesis</keyword>
<keyword evidence="9 20" id="KW-0808">Transferase</keyword>
<keyword evidence="17 20" id="KW-1208">Phospholipid metabolism</keyword>
<comment type="subcellular location">
    <subcellularLocation>
        <location evidence="2 20">Mitochondrion inner membrane</location>
        <topology evidence="2 20">Peripheral membrane protein</topology>
        <orientation evidence="2 20">Matrix side</orientation>
    </subcellularLocation>
</comment>
<comment type="cofactor">
    <cofactor evidence="1 20">
        <name>Mg(2+)</name>
        <dbReference type="ChEBI" id="CHEBI:18420"/>
    </cofactor>
</comment>
<name>A0A6P6Y6W0_DERPT</name>
<evidence type="ECO:0000256" key="2">
    <source>
        <dbReference type="ARBA" id="ARBA00004443"/>
    </source>
</evidence>
<evidence type="ECO:0000256" key="18">
    <source>
        <dbReference type="ARBA" id="ARBA00029893"/>
    </source>
</evidence>
<organism evidence="21 22">
    <name type="scientific">Dermatophagoides pteronyssinus</name>
    <name type="common">European house dust mite</name>
    <dbReference type="NCBI Taxonomy" id="6956"/>
    <lineage>
        <taxon>Eukaryota</taxon>
        <taxon>Metazoa</taxon>
        <taxon>Ecdysozoa</taxon>
        <taxon>Arthropoda</taxon>
        <taxon>Chelicerata</taxon>
        <taxon>Arachnida</taxon>
        <taxon>Acari</taxon>
        <taxon>Acariformes</taxon>
        <taxon>Sarcoptiformes</taxon>
        <taxon>Astigmata</taxon>
        <taxon>Psoroptidia</taxon>
        <taxon>Analgoidea</taxon>
        <taxon>Pyroglyphidae</taxon>
        <taxon>Dermatophagoidinae</taxon>
        <taxon>Dermatophagoides</taxon>
    </lineage>
</organism>
<evidence type="ECO:0000256" key="16">
    <source>
        <dbReference type="ARBA" id="ARBA00023209"/>
    </source>
</evidence>
<comment type="pathway">
    <text evidence="4">Lipid metabolism.</text>
</comment>
<dbReference type="FunCoup" id="A0A6P6Y6W0">
    <property type="interactions" value="1125"/>
</dbReference>